<dbReference type="InterPro" id="IPR050114">
    <property type="entry name" value="UPF0173_UPF0282_UlaG_hydrolase"/>
</dbReference>
<evidence type="ECO:0000313" key="3">
    <source>
        <dbReference type="EMBL" id="QES47226.1"/>
    </source>
</evidence>
<dbReference type="PANTHER" id="PTHR43546">
    <property type="entry name" value="UPF0173 METAL-DEPENDENT HYDROLASE MJ1163-RELATED"/>
    <property type="match status" value="1"/>
</dbReference>
<dbReference type="SUPFAM" id="SSF56281">
    <property type="entry name" value="Metallo-hydrolase/oxidoreductase"/>
    <property type="match status" value="1"/>
</dbReference>
<organism evidence="3 4">
    <name type="scientific">Streptomyces venezuelae</name>
    <dbReference type="NCBI Taxonomy" id="54571"/>
    <lineage>
        <taxon>Bacteria</taxon>
        <taxon>Bacillati</taxon>
        <taxon>Actinomycetota</taxon>
        <taxon>Actinomycetes</taxon>
        <taxon>Kitasatosporales</taxon>
        <taxon>Streptomycetaceae</taxon>
        <taxon>Streptomyces</taxon>
    </lineage>
</organism>
<dbReference type="Gene3D" id="3.60.15.10">
    <property type="entry name" value="Ribonuclease Z/Hydroxyacylglutathione hydrolase-like"/>
    <property type="match status" value="1"/>
</dbReference>
<keyword evidence="1 3" id="KW-0378">Hydrolase</keyword>
<proteinExistence type="predicted"/>
<dbReference type="EMBL" id="CP029190">
    <property type="protein sequence ID" value="QES47226.1"/>
    <property type="molecule type" value="Genomic_DNA"/>
</dbReference>
<dbReference type="OrthoDB" id="3204284at2"/>
<feature type="domain" description="Metallo-beta-lactamase" evidence="2">
    <location>
        <begin position="27"/>
        <end position="228"/>
    </location>
</feature>
<dbReference type="PANTHER" id="PTHR43546:SF9">
    <property type="entry name" value="L-ASCORBATE-6-PHOSPHATE LACTONASE ULAG-RELATED"/>
    <property type="match status" value="1"/>
</dbReference>
<dbReference type="GO" id="GO:0016787">
    <property type="term" value="F:hydrolase activity"/>
    <property type="evidence" value="ECO:0007669"/>
    <property type="project" value="UniProtKB-KW"/>
</dbReference>
<name>A0A5P2CWE4_STRVZ</name>
<accession>A0A5P2CWE4</accession>
<protein>
    <submittedName>
        <fullName evidence="3">Zn-dependent hydrolase</fullName>
    </submittedName>
</protein>
<dbReference type="AlphaFoldDB" id="A0A5P2CWE4"/>
<dbReference type="Proteomes" id="UP000325211">
    <property type="component" value="Chromosome"/>
</dbReference>
<dbReference type="InterPro" id="IPR001279">
    <property type="entry name" value="Metallo-B-lactamas"/>
</dbReference>
<dbReference type="InterPro" id="IPR036866">
    <property type="entry name" value="RibonucZ/Hydroxyglut_hydro"/>
</dbReference>
<gene>
    <name evidence="3" type="ORF">DEJ50_04640</name>
</gene>
<reference evidence="3 4" key="1">
    <citation type="submission" date="2018-05" db="EMBL/GenBank/DDBJ databases">
        <title>Streptomyces venezuelae.</title>
        <authorList>
            <person name="Kim W."/>
            <person name="Lee N."/>
            <person name="Cho B.-K."/>
        </authorList>
    </citation>
    <scope>NUCLEOTIDE SEQUENCE [LARGE SCALE GENOMIC DNA]</scope>
    <source>
        <strain evidence="3 4">ATCC 21782</strain>
    </source>
</reference>
<dbReference type="Pfam" id="PF12706">
    <property type="entry name" value="Lactamase_B_2"/>
    <property type="match status" value="1"/>
</dbReference>
<evidence type="ECO:0000256" key="1">
    <source>
        <dbReference type="ARBA" id="ARBA00022801"/>
    </source>
</evidence>
<dbReference type="RefSeq" id="WP_150206203.1">
    <property type="nucleotide sequence ID" value="NZ_CP029190.1"/>
</dbReference>
<sequence length="253" mass="26324">MLRPTVEPFPVRYLGGSTLLLEYGGLRLLTDPTFDAPAGLAALRDPALAGSERRLVRPSELGPVDAVLLSRDHPHHLDASARALLPDIAVTLTTHDAASRLGGGARGLTDFDSVELPRPAGGTLTVTAVPAVHGSGSGVHDVRSPARVTGFVLSAEDLPTVYISGDNSSLDEVKSFAEALGSVDTAIIHAGAPHGPVPSGDQCLVLDSGQAAEAARLLDARRVIPVHYEDRDTLETAFAAAALADRLDWGGTR</sequence>
<evidence type="ECO:0000313" key="4">
    <source>
        <dbReference type="Proteomes" id="UP000325211"/>
    </source>
</evidence>
<evidence type="ECO:0000259" key="2">
    <source>
        <dbReference type="Pfam" id="PF12706"/>
    </source>
</evidence>